<feature type="domain" description="RNase H type-1" evidence="3">
    <location>
        <begin position="432"/>
        <end position="576"/>
    </location>
</feature>
<dbReference type="PROSITE" id="PS50879">
    <property type="entry name" value="RNASE_H_1"/>
    <property type="match status" value="1"/>
</dbReference>
<dbReference type="InterPro" id="IPR012337">
    <property type="entry name" value="RNaseH-like_sf"/>
</dbReference>
<dbReference type="EMBL" id="CAJNNW010030866">
    <property type="protein sequence ID" value="CAE8704821.1"/>
    <property type="molecule type" value="Genomic_DNA"/>
</dbReference>
<dbReference type="InterPro" id="IPR043502">
    <property type="entry name" value="DNA/RNA_pol_sf"/>
</dbReference>
<dbReference type="PROSITE" id="PS50878">
    <property type="entry name" value="RT_POL"/>
    <property type="match status" value="1"/>
</dbReference>
<dbReference type="InterPro" id="IPR000477">
    <property type="entry name" value="RT_dom"/>
</dbReference>
<dbReference type="SUPFAM" id="SSF56219">
    <property type="entry name" value="DNase I-like"/>
    <property type="match status" value="1"/>
</dbReference>
<dbReference type="PANTHER" id="PTHR47027:SF20">
    <property type="entry name" value="REVERSE TRANSCRIPTASE-LIKE PROTEIN WITH RNA-DIRECTED DNA POLYMERASE DOMAIN"/>
    <property type="match status" value="1"/>
</dbReference>
<dbReference type="Gene3D" id="3.60.10.10">
    <property type="entry name" value="Endonuclease/exonuclease/phosphatase"/>
    <property type="match status" value="1"/>
</dbReference>
<reference evidence="4" key="1">
    <citation type="submission" date="2021-02" db="EMBL/GenBank/DDBJ databases">
        <authorList>
            <person name="Dougan E. K."/>
            <person name="Rhodes N."/>
            <person name="Thang M."/>
            <person name="Chan C."/>
        </authorList>
    </citation>
    <scope>NUCLEOTIDE SEQUENCE</scope>
</reference>
<feature type="compositionally biased region" description="Polar residues" evidence="1">
    <location>
        <begin position="399"/>
        <end position="434"/>
    </location>
</feature>
<dbReference type="InterPro" id="IPR036397">
    <property type="entry name" value="RNaseH_sf"/>
</dbReference>
<dbReference type="InterPro" id="IPR002156">
    <property type="entry name" value="RNaseH_domain"/>
</dbReference>
<evidence type="ECO:0000259" key="3">
    <source>
        <dbReference type="PROSITE" id="PS50879"/>
    </source>
</evidence>
<dbReference type="SUPFAM" id="SSF56672">
    <property type="entry name" value="DNA/RNA polymerases"/>
    <property type="match status" value="1"/>
</dbReference>
<proteinExistence type="predicted"/>
<dbReference type="Gene3D" id="3.30.420.10">
    <property type="entry name" value="Ribonuclease H-like superfamily/Ribonuclease H"/>
    <property type="match status" value="1"/>
</dbReference>
<dbReference type="Pfam" id="PF00075">
    <property type="entry name" value="RNase_H"/>
    <property type="match status" value="1"/>
</dbReference>
<dbReference type="PANTHER" id="PTHR47027">
    <property type="entry name" value="REVERSE TRANSCRIPTASE DOMAIN-CONTAINING PROTEIN"/>
    <property type="match status" value="1"/>
</dbReference>
<dbReference type="Proteomes" id="UP000626109">
    <property type="component" value="Unassembled WGS sequence"/>
</dbReference>
<evidence type="ECO:0000313" key="5">
    <source>
        <dbReference type="Proteomes" id="UP000626109"/>
    </source>
</evidence>
<accession>A0A813KE83</accession>
<sequence length="1305" mass="149069">MEPPHENTDRVSVSQQLVQVLTGTNRNTKLKRLRNPAFLPTDLTRAEKIAALIFPLKPSSPSSSSKPPKNPLVQLPYQDSIKLAQLNVEDIRRPGKPMQLAQLCKEMEVDMLFMSETHSHNNDSYRSEHYHFYFSSDDGVNASGVGVIISPRFRPFVTAIIPRSDRIMEIHVATKGAPTVFYAVYAPHQGPTHVQNRKDFWKKLKHLTLQHPDTTVQIVMGDINTRLQARRQAENDVIGPHIFGRGVNFIKDDPELNRSLAIDFCRQRDFLFANTFKQPNNAMRPTYRDFHQQPDDAMPPEGYQTLDHMLIKSKWLPVVKYWKSHPKIFSHSRHFLVTAKMAVTLGAPIKPPHKPPRYHFKMTEEQKEDTHIQFNKELKKQLSPAKPEGPQEEEENDHTQYLNGSNTPTSQSGSHTPFDSFHNMTQRARPNRNTFTDIYTDGSFKEGMSGWGYFVSQNNIMAGGPVQTHDSAKNYLGASLHSNNTAELSGIAEALLWVIATRPQSTDIRIHYDSKYAAKITRLLWNPKSNKTLARTCQQLATIVPQKYTIHWKWVKGHSGDYGNDKADSAADRGRDGELALIGRYQNSVTRPEYFNILDPLNTLLGTPKPIPEGDLNTLNDKWVKALRSAADMSLDTVEIVPKQPYVTQASMDLITRRNAAKKAGYHDNATEIDKLVHKSIRKDKQTYMKEELRSHATQVLAESWPVLKRRRAGYKPKQTKLIQNDVTRPVQERAKVLADHYANKQWATKPTPTLPARPVIFDEQAPIVTTDFTRLELDSCIGEAKKGKAPGPDEISADLIALIDDCNRDDLLALYNKCWQTTTIPEDWKEAFVVAIYRNKGHPELAKSYRPISLLNALYKLYARLIQKRLANALEPRVRNRQHGFRRNPSTSDPIHTLRRLMELFEATREPLYLLFIDWEMAFDKITREGLICSPRRLHLPEHVLSVIGNMYQHTPFRVRDSDNVSQKEIQSTGIRQGCPLSQYLFILFMTVLMHDVEVSYRAEMGNAVHTHSAADPLFDLEYADDTVLMSRSSHSITKLLQRLQKEAEPYGMALNRAKTKLLVVNGPPAGVVTFTDNTPVHVVGDNESLEYLGTVLNRKGSPQITLTTRLARAKQEFNKLAQFWSHANIKTALKVRVFKQIFYPMVLYGLTHVWLTDGLRNRLDAWHCRCLRRIVRVKVSMISHVTNEVIYKKTDCQPISKELESMQLKYYGHVVRAGITDTIHNVTYNQSHTTRTLNAPKRAGRPCHKWAPGMELTVSRWASAQLPPLPIPISQRQRVIFAKCEDRAGWRLFCALPTRRRDP</sequence>
<evidence type="ECO:0000259" key="2">
    <source>
        <dbReference type="PROSITE" id="PS50878"/>
    </source>
</evidence>
<dbReference type="GO" id="GO:0003676">
    <property type="term" value="F:nucleic acid binding"/>
    <property type="evidence" value="ECO:0007669"/>
    <property type="project" value="InterPro"/>
</dbReference>
<protein>
    <submittedName>
        <fullName evidence="4">Uncharacterized protein</fullName>
    </submittedName>
</protein>
<evidence type="ECO:0000256" key="1">
    <source>
        <dbReference type="SAM" id="MobiDB-lite"/>
    </source>
</evidence>
<feature type="domain" description="Reverse transcriptase" evidence="2">
    <location>
        <begin position="818"/>
        <end position="1098"/>
    </location>
</feature>
<dbReference type="InterPro" id="IPR036691">
    <property type="entry name" value="Endo/exonu/phosph_ase_sf"/>
</dbReference>
<dbReference type="Pfam" id="PF03372">
    <property type="entry name" value="Exo_endo_phos"/>
    <property type="match status" value="1"/>
</dbReference>
<gene>
    <name evidence="4" type="ORF">PGLA2088_LOCUS33382</name>
</gene>
<evidence type="ECO:0000313" key="4">
    <source>
        <dbReference type="EMBL" id="CAE8704821.1"/>
    </source>
</evidence>
<dbReference type="CDD" id="cd01650">
    <property type="entry name" value="RT_nLTR_like"/>
    <property type="match status" value="1"/>
</dbReference>
<dbReference type="InterPro" id="IPR005135">
    <property type="entry name" value="Endo/exonuclease/phosphatase"/>
</dbReference>
<name>A0A813KE83_POLGL</name>
<comment type="caution">
    <text evidence="4">The sequence shown here is derived from an EMBL/GenBank/DDBJ whole genome shotgun (WGS) entry which is preliminary data.</text>
</comment>
<organism evidence="4 5">
    <name type="scientific">Polarella glacialis</name>
    <name type="common">Dinoflagellate</name>
    <dbReference type="NCBI Taxonomy" id="89957"/>
    <lineage>
        <taxon>Eukaryota</taxon>
        <taxon>Sar</taxon>
        <taxon>Alveolata</taxon>
        <taxon>Dinophyceae</taxon>
        <taxon>Suessiales</taxon>
        <taxon>Suessiaceae</taxon>
        <taxon>Polarella</taxon>
    </lineage>
</organism>
<dbReference type="Pfam" id="PF00078">
    <property type="entry name" value="RVT_1"/>
    <property type="match status" value="1"/>
</dbReference>
<feature type="region of interest" description="Disordered" evidence="1">
    <location>
        <begin position="379"/>
        <end position="434"/>
    </location>
</feature>
<dbReference type="SUPFAM" id="SSF53098">
    <property type="entry name" value="Ribonuclease H-like"/>
    <property type="match status" value="1"/>
</dbReference>
<dbReference type="GO" id="GO:0004523">
    <property type="term" value="F:RNA-DNA hybrid ribonuclease activity"/>
    <property type="evidence" value="ECO:0007669"/>
    <property type="project" value="InterPro"/>
</dbReference>